<reference evidence="1" key="1">
    <citation type="submission" date="2023-03" db="EMBL/GenBank/DDBJ databases">
        <authorList>
            <person name="Julca I."/>
        </authorList>
    </citation>
    <scope>NUCLEOTIDE SEQUENCE</scope>
</reference>
<dbReference type="AlphaFoldDB" id="A0AAV1E5Z7"/>
<sequence>MELQALGYEMLKWHPSEVFPPSLIPYGLLEPSPTRVPLFAVKNFASWLNRIEGLFANNCIPSERKIFLSSFYMSGEALQFLYGLAAISLLHSWEDLLERLELRFGQFIGQTTVVYVWDACDSDPELGNSFSEVVSPEIGFDDVHSKLDADSVSLVGIIEEPGDEMSLIDVVRVGKNFDSVISDELLPLDDQNSAFFVTGGTEKCHEDKRAVFGGNTVKSNLNLSLLFGVEAVLESFVNSSTNINVGCPIRVEIGNSNAKMATFFYFDSIFADGSKDRVQPVDVKVPILFEKLSSGKPWVKGATGFRGGTECCLDVIVDSIAVNFITGIRLNLLDENPVEAGRVSRLPVNQLWFKVWVEMVTGFRGGTMLLEIEKWIQTSTCFNGGILTFESHRKHITSMEKSNFIWKID</sequence>
<evidence type="ECO:0000313" key="2">
    <source>
        <dbReference type="Proteomes" id="UP001161247"/>
    </source>
</evidence>
<evidence type="ECO:0000313" key="1">
    <source>
        <dbReference type="EMBL" id="CAI9114826.1"/>
    </source>
</evidence>
<protein>
    <submittedName>
        <fullName evidence="1">OLC1v1015634C1</fullName>
    </submittedName>
</protein>
<dbReference type="Proteomes" id="UP001161247">
    <property type="component" value="Chromosome 8"/>
</dbReference>
<dbReference type="EMBL" id="OX459125">
    <property type="protein sequence ID" value="CAI9114826.1"/>
    <property type="molecule type" value="Genomic_DNA"/>
</dbReference>
<keyword evidence="2" id="KW-1185">Reference proteome</keyword>
<organism evidence="1 2">
    <name type="scientific">Oldenlandia corymbosa var. corymbosa</name>
    <dbReference type="NCBI Taxonomy" id="529605"/>
    <lineage>
        <taxon>Eukaryota</taxon>
        <taxon>Viridiplantae</taxon>
        <taxon>Streptophyta</taxon>
        <taxon>Embryophyta</taxon>
        <taxon>Tracheophyta</taxon>
        <taxon>Spermatophyta</taxon>
        <taxon>Magnoliopsida</taxon>
        <taxon>eudicotyledons</taxon>
        <taxon>Gunneridae</taxon>
        <taxon>Pentapetalae</taxon>
        <taxon>asterids</taxon>
        <taxon>lamiids</taxon>
        <taxon>Gentianales</taxon>
        <taxon>Rubiaceae</taxon>
        <taxon>Rubioideae</taxon>
        <taxon>Spermacoceae</taxon>
        <taxon>Hedyotis-Oldenlandia complex</taxon>
        <taxon>Oldenlandia</taxon>
    </lineage>
</organism>
<name>A0AAV1E5Z7_OLDCO</name>
<gene>
    <name evidence="1" type="ORF">OLC1_LOCUS21465</name>
</gene>
<proteinExistence type="predicted"/>
<accession>A0AAV1E5Z7</accession>